<evidence type="ECO:0000256" key="6">
    <source>
        <dbReference type="PROSITE-ProRule" id="PRU00782"/>
    </source>
</evidence>
<dbReference type="GO" id="GO:0000146">
    <property type="term" value="F:microfilament motor activity"/>
    <property type="evidence" value="ECO:0007669"/>
    <property type="project" value="TreeGrafter"/>
</dbReference>
<dbReference type="Gene3D" id="1.20.58.530">
    <property type="match status" value="1"/>
</dbReference>
<dbReference type="InParanoid" id="A0A1Z5J9I4"/>
<dbReference type="CDD" id="cd00124">
    <property type="entry name" value="MYSc"/>
    <property type="match status" value="1"/>
</dbReference>
<keyword evidence="3 6" id="KW-0518">Myosin</keyword>
<keyword evidence="2 6" id="KW-0067">ATP-binding</keyword>
<feature type="coiled-coil region" evidence="7">
    <location>
        <begin position="1135"/>
        <end position="1190"/>
    </location>
</feature>
<dbReference type="PANTHER" id="PTHR13140">
    <property type="entry name" value="MYOSIN"/>
    <property type="match status" value="1"/>
</dbReference>
<evidence type="ECO:0000313" key="10">
    <source>
        <dbReference type="EMBL" id="GAX10647.1"/>
    </source>
</evidence>
<dbReference type="GO" id="GO:0016459">
    <property type="term" value="C:myosin complex"/>
    <property type="evidence" value="ECO:0007669"/>
    <property type="project" value="UniProtKB-KW"/>
</dbReference>
<dbReference type="SMART" id="SM00015">
    <property type="entry name" value="IQ"/>
    <property type="match status" value="4"/>
</dbReference>
<dbReference type="GO" id="GO:0005737">
    <property type="term" value="C:cytoplasm"/>
    <property type="evidence" value="ECO:0007669"/>
    <property type="project" value="TreeGrafter"/>
</dbReference>
<comment type="similarity">
    <text evidence="6">Belongs to the TRAFAC class myosin-kinesin ATPase superfamily. Myosin family.</text>
</comment>
<protein>
    <recommendedName>
        <fullName evidence="9">Myosin motor domain-containing protein</fullName>
    </recommendedName>
</protein>
<dbReference type="SUPFAM" id="SSF52540">
    <property type="entry name" value="P-loop containing nucleoside triphosphate hydrolases"/>
    <property type="match status" value="1"/>
</dbReference>
<dbReference type="OrthoDB" id="6108017at2759"/>
<reference evidence="10 11" key="1">
    <citation type="journal article" date="2015" name="Plant Cell">
        <title>Oil accumulation by the oleaginous diatom Fistulifera solaris as revealed by the genome and transcriptome.</title>
        <authorList>
            <person name="Tanaka T."/>
            <person name="Maeda Y."/>
            <person name="Veluchamy A."/>
            <person name="Tanaka M."/>
            <person name="Abida H."/>
            <person name="Marechal E."/>
            <person name="Bowler C."/>
            <person name="Muto M."/>
            <person name="Sunaga Y."/>
            <person name="Tanaka M."/>
            <person name="Yoshino T."/>
            <person name="Taniguchi T."/>
            <person name="Fukuda Y."/>
            <person name="Nemoto M."/>
            <person name="Matsumoto M."/>
            <person name="Wong P.S."/>
            <person name="Aburatani S."/>
            <person name="Fujibuchi W."/>
        </authorList>
    </citation>
    <scope>NUCLEOTIDE SEQUENCE [LARGE SCALE GENOMIC DNA]</scope>
    <source>
        <strain evidence="10 11">JPCC DA0580</strain>
    </source>
</reference>
<feature type="binding site" evidence="6">
    <location>
        <begin position="211"/>
        <end position="218"/>
    </location>
    <ligand>
        <name>ATP</name>
        <dbReference type="ChEBI" id="CHEBI:30616"/>
    </ligand>
</feature>
<evidence type="ECO:0000256" key="5">
    <source>
        <dbReference type="ARBA" id="ARBA00023203"/>
    </source>
</evidence>
<organism evidence="10 11">
    <name type="scientific">Fistulifera solaris</name>
    <name type="common">Oleaginous diatom</name>
    <dbReference type="NCBI Taxonomy" id="1519565"/>
    <lineage>
        <taxon>Eukaryota</taxon>
        <taxon>Sar</taxon>
        <taxon>Stramenopiles</taxon>
        <taxon>Ochrophyta</taxon>
        <taxon>Bacillariophyta</taxon>
        <taxon>Bacillariophyceae</taxon>
        <taxon>Bacillariophycidae</taxon>
        <taxon>Naviculales</taxon>
        <taxon>Naviculaceae</taxon>
        <taxon>Fistulifera</taxon>
    </lineage>
</organism>
<proteinExistence type="inferred from homology"/>
<dbReference type="GO" id="GO:0051015">
    <property type="term" value="F:actin filament binding"/>
    <property type="evidence" value="ECO:0007669"/>
    <property type="project" value="TreeGrafter"/>
</dbReference>
<dbReference type="EMBL" id="BDSP01000022">
    <property type="protein sequence ID" value="GAX10647.1"/>
    <property type="molecule type" value="Genomic_DNA"/>
</dbReference>
<dbReference type="PRINTS" id="PR00193">
    <property type="entry name" value="MYOSINHEAVY"/>
</dbReference>
<dbReference type="Gene3D" id="1.20.120.720">
    <property type="entry name" value="Myosin VI head, motor domain, U50 subdomain"/>
    <property type="match status" value="1"/>
</dbReference>
<dbReference type="GO" id="GO:0016020">
    <property type="term" value="C:membrane"/>
    <property type="evidence" value="ECO:0007669"/>
    <property type="project" value="TreeGrafter"/>
</dbReference>
<name>A0A1Z5J9I4_FISSO</name>
<evidence type="ECO:0000259" key="9">
    <source>
        <dbReference type="PROSITE" id="PS51456"/>
    </source>
</evidence>
<feature type="region of interest" description="Disordered" evidence="8">
    <location>
        <begin position="1056"/>
        <end position="1110"/>
    </location>
</feature>
<dbReference type="Gene3D" id="1.20.5.4820">
    <property type="match status" value="1"/>
</dbReference>
<dbReference type="InterPro" id="IPR036961">
    <property type="entry name" value="Kinesin_motor_dom_sf"/>
</dbReference>
<feature type="region of interest" description="Actin-binding" evidence="6">
    <location>
        <begin position="741"/>
        <end position="763"/>
    </location>
</feature>
<dbReference type="InterPro" id="IPR001609">
    <property type="entry name" value="Myosin_head_motor_dom-like"/>
</dbReference>
<dbReference type="PROSITE" id="PS50096">
    <property type="entry name" value="IQ"/>
    <property type="match status" value="1"/>
</dbReference>
<sequence length="1299" mass="146347">MDEDTDLLNESYESMTQVDPLSLLLSVKTSNHVYVKSDEYAWVPARLLESDGEKATVSIPHYRDEQAIQSDGGRGSKTSSKVVVELKDYPTRALYLQNVDEEGNLREVEDMVDLPFLHEAAILYNLKFRHKQGKPYTRTGDIVIACNPYQWYNHLYTEQVRHQYAETLVWSIPDGSCDPRSTITPHVYEASALAYRGLSVEGDDQSILVSGESGAGKTETVKILLSHLASVQRGRNAKPLPDVPHQKQHDPIVQRVLDSNPLLEAFGNAKTVRNDNSSRFGKYLQLQFDAEDPAAAAFAGKTAPSCVLAGSKCEVYLLEKSRVCLHEEDTERTYHIFYQLLAAPEEQKIKFWKGLEDTDNESFCYVGHTDTHEIEGKSDAERFQYTVDSLALVGIEGETLRNLMRVICIVLQLGNLIFDPDATDDGKTVISDEADLLALAELMGVTSTDLQSALTIRTIVARNEEFKVPLNSTAAKESCDAYAKEIYAKTFLWLVRTVNDATCAEMNYEGGRKSGFGLIGLLDIFGFESFETNRFEQLCINYANEKLQQKFTQDIFRSVQQEYEFEGIELGEITYDDNTDVLDLVEGRMGLLAFLNEECLRPGGNDKGFVSKVQAMNKENPCFIRENHFHECEFGIHHYAGRVIYDADAFVTKNMDTLCKDLQEISAKSTNPIIAKEMVNDSMVNLATSSGAIGASKAKKKAPARAAAQQKSSKPGMTASNRQNSSSIAQDTVWTKFKSQLTSLMSSLKLTRTRYIRCIKPNTFKEPLVMQHQSTVEQLRCAGVVAAVTISRSAFPNRLEHEIVTDRFKSAWKPGQLIKAEESAAENLEERPRILAQALLTSALKPLAYVNETGHTVQAFVLGRSRTYFRAGALEFLESERLKRLATWATLIQRYARRFTARSLYLKQRSLAIMIASYIRMRSKRRAYQHLRKVSITLQCWYRCIWAASVLNRLNRDHKATLIQTQWRMSLAVDGLRQSRKATVQIQRIMRGAIQRPKFRAALHERREEAKLENQLRALQRKLEEAEQARVEAERKAEERARARIEAEAKAAEEAKLKAAEEAEEKKNGQVDDGESAVHSAVSRLSSDGVSELHVDESPESQTRSLSAQQQTLMDESGRMLEYLRKEVFRYRTQNAQMRADFDVLKENNQRLMDANASAGASFSALNQHTKQLSKANEKLTAELAAYKKQAQKLGVIQVELKEELKMKQATYVAEVHSRLQYQKALQKIVDLVEQRCRDPRLAEDILRVADTCDSEFSQGTTTAASPKDTLSTPSPGGTSDSASRRDSFLMTSIRSLWS</sequence>
<dbReference type="Proteomes" id="UP000198406">
    <property type="component" value="Unassembled WGS sequence"/>
</dbReference>
<dbReference type="SMART" id="SM00242">
    <property type="entry name" value="MYSc"/>
    <property type="match status" value="1"/>
</dbReference>
<dbReference type="InterPro" id="IPR027417">
    <property type="entry name" value="P-loop_NTPase"/>
</dbReference>
<accession>A0A1Z5J9I4</accession>
<evidence type="ECO:0000256" key="3">
    <source>
        <dbReference type="ARBA" id="ARBA00023123"/>
    </source>
</evidence>
<feature type="domain" description="Myosin motor" evidence="9">
    <location>
        <begin position="106"/>
        <end position="882"/>
    </location>
</feature>
<dbReference type="InterPro" id="IPR000048">
    <property type="entry name" value="IQ_motif_EF-hand-BS"/>
</dbReference>
<keyword evidence="1 6" id="KW-0547">Nucleotide-binding</keyword>
<feature type="region of interest" description="Disordered" evidence="8">
    <location>
        <begin position="704"/>
        <end position="725"/>
    </location>
</feature>
<dbReference type="Gene3D" id="3.40.850.10">
    <property type="entry name" value="Kinesin motor domain"/>
    <property type="match status" value="1"/>
</dbReference>
<evidence type="ECO:0000256" key="1">
    <source>
        <dbReference type="ARBA" id="ARBA00022741"/>
    </source>
</evidence>
<evidence type="ECO:0000256" key="4">
    <source>
        <dbReference type="ARBA" id="ARBA00023175"/>
    </source>
</evidence>
<feature type="compositionally biased region" description="Basic and acidic residues" evidence="8">
    <location>
        <begin position="1056"/>
        <end position="1070"/>
    </location>
</feature>
<dbReference type="GO" id="GO:0007015">
    <property type="term" value="P:actin filament organization"/>
    <property type="evidence" value="ECO:0007669"/>
    <property type="project" value="TreeGrafter"/>
</dbReference>
<dbReference type="GO" id="GO:0005524">
    <property type="term" value="F:ATP binding"/>
    <property type="evidence" value="ECO:0007669"/>
    <property type="project" value="UniProtKB-UniRule"/>
</dbReference>
<feature type="compositionally biased region" description="Low complexity" evidence="8">
    <location>
        <begin position="704"/>
        <end position="715"/>
    </location>
</feature>
<keyword evidence="11" id="KW-1185">Reference proteome</keyword>
<keyword evidence="5 6" id="KW-0009">Actin-binding</keyword>
<feature type="region of interest" description="Disordered" evidence="8">
    <location>
        <begin position="1257"/>
        <end position="1286"/>
    </location>
</feature>
<gene>
    <name evidence="10" type="ORF">FisN_14Lh155</name>
</gene>
<dbReference type="Gene3D" id="1.10.10.820">
    <property type="match status" value="1"/>
</dbReference>
<feature type="compositionally biased region" description="Polar residues" evidence="8">
    <location>
        <begin position="1257"/>
        <end position="1282"/>
    </location>
</feature>
<evidence type="ECO:0000256" key="2">
    <source>
        <dbReference type="ARBA" id="ARBA00022840"/>
    </source>
</evidence>
<comment type="caution">
    <text evidence="10">The sequence shown here is derived from an EMBL/GenBank/DDBJ whole genome shotgun (WGS) entry which is preliminary data.</text>
</comment>
<evidence type="ECO:0000256" key="7">
    <source>
        <dbReference type="SAM" id="Coils"/>
    </source>
</evidence>
<evidence type="ECO:0000313" key="11">
    <source>
        <dbReference type="Proteomes" id="UP000198406"/>
    </source>
</evidence>
<dbReference type="Pfam" id="PF00063">
    <property type="entry name" value="Myosin_head"/>
    <property type="match status" value="1"/>
</dbReference>
<dbReference type="PROSITE" id="PS51456">
    <property type="entry name" value="MYOSIN_MOTOR"/>
    <property type="match status" value="1"/>
</dbReference>
<dbReference type="PANTHER" id="PTHR13140:SF706">
    <property type="entry name" value="DILUTE CLASS UNCONVENTIONAL MYOSIN, ISOFORM C"/>
    <property type="match status" value="1"/>
</dbReference>
<keyword evidence="7" id="KW-0175">Coiled coil</keyword>
<feature type="compositionally biased region" description="Polar residues" evidence="8">
    <location>
        <begin position="1100"/>
        <end position="1110"/>
    </location>
</feature>
<keyword evidence="4 6" id="KW-0505">Motor protein</keyword>
<evidence type="ECO:0000256" key="8">
    <source>
        <dbReference type="SAM" id="MobiDB-lite"/>
    </source>
</evidence>